<proteinExistence type="predicted"/>
<sequence length="143" mass="14702">MSRATDNSHTAAFEAARDFAEHGLKVLPCHTVAADGRCTCGKADCNSPGKHPRTPNGLTNATTDERALLHWDASFPGANWAAAVGNIVSVVDIDAKHGRDSGEVIGALGLTGPVVWTGEATDGPLAGTRGAHVYCSPGARTVT</sequence>
<gene>
    <name evidence="2" type="ORF">DSM104329_00626</name>
</gene>
<name>A0A9E6XTF2_9ACTN</name>
<dbReference type="Pfam" id="PF09250">
    <property type="entry name" value="Prim-Pol"/>
    <property type="match status" value="1"/>
</dbReference>
<feature type="domain" description="DNA primase/polymerase bifunctional N-terminal" evidence="1">
    <location>
        <begin position="16"/>
        <end position="142"/>
    </location>
</feature>
<dbReference type="AlphaFoldDB" id="A0A9E6XTF2"/>
<dbReference type="InterPro" id="IPR015330">
    <property type="entry name" value="DNA_primase/pol_bifunc_N"/>
</dbReference>
<evidence type="ECO:0000259" key="1">
    <source>
        <dbReference type="SMART" id="SM00943"/>
    </source>
</evidence>
<dbReference type="KEGG" id="sbae:DSM104329_00626"/>
<dbReference type="Proteomes" id="UP001162834">
    <property type="component" value="Chromosome"/>
</dbReference>
<evidence type="ECO:0000313" key="2">
    <source>
        <dbReference type="EMBL" id="UGS34250.1"/>
    </source>
</evidence>
<reference evidence="2" key="1">
    <citation type="journal article" date="2022" name="Int. J. Syst. Evol. Microbiol.">
        <title>Pseudomonas aegrilactucae sp. nov. and Pseudomonas morbosilactucae sp. nov., pathogens causing bacterial rot of lettuce in Japan.</title>
        <authorList>
            <person name="Sawada H."/>
            <person name="Fujikawa T."/>
            <person name="Satou M."/>
        </authorList>
    </citation>
    <scope>NUCLEOTIDE SEQUENCE</scope>
    <source>
        <strain evidence="2">0166_1</strain>
    </source>
</reference>
<accession>A0A9E6XTF2</accession>
<organism evidence="2 3">
    <name type="scientific">Capillimicrobium parvum</name>
    <dbReference type="NCBI Taxonomy" id="2884022"/>
    <lineage>
        <taxon>Bacteria</taxon>
        <taxon>Bacillati</taxon>
        <taxon>Actinomycetota</taxon>
        <taxon>Thermoleophilia</taxon>
        <taxon>Solirubrobacterales</taxon>
        <taxon>Capillimicrobiaceae</taxon>
        <taxon>Capillimicrobium</taxon>
    </lineage>
</organism>
<keyword evidence="3" id="KW-1185">Reference proteome</keyword>
<evidence type="ECO:0000313" key="3">
    <source>
        <dbReference type="Proteomes" id="UP001162834"/>
    </source>
</evidence>
<dbReference type="SMART" id="SM00943">
    <property type="entry name" value="Prim-Pol"/>
    <property type="match status" value="1"/>
</dbReference>
<dbReference type="EMBL" id="CP087164">
    <property type="protein sequence ID" value="UGS34250.1"/>
    <property type="molecule type" value="Genomic_DNA"/>
</dbReference>
<protein>
    <recommendedName>
        <fullName evidence="1">DNA primase/polymerase bifunctional N-terminal domain-containing protein</fullName>
    </recommendedName>
</protein>